<name>Q4MZS0_THEPA</name>
<dbReference type="eggNOG" id="ENOG502SS2P">
    <property type="taxonomic scope" value="Eukaryota"/>
</dbReference>
<dbReference type="OMA" id="YYPTSEM"/>
<dbReference type="VEuPathDB" id="PiroplasmaDB:TpMuguga_03g00442"/>
<comment type="caution">
    <text evidence="1">The sequence shown here is derived from an EMBL/GenBank/DDBJ whole genome shotgun (WGS) entry which is preliminary data.</text>
</comment>
<evidence type="ECO:0000313" key="2">
    <source>
        <dbReference type="Proteomes" id="UP000001949"/>
    </source>
</evidence>
<dbReference type="GeneID" id="3500203"/>
<dbReference type="AlphaFoldDB" id="Q4MZS0"/>
<organism evidence="1 2">
    <name type="scientific">Theileria parva</name>
    <name type="common">East coast fever infection agent</name>
    <dbReference type="NCBI Taxonomy" id="5875"/>
    <lineage>
        <taxon>Eukaryota</taxon>
        <taxon>Sar</taxon>
        <taxon>Alveolata</taxon>
        <taxon>Apicomplexa</taxon>
        <taxon>Aconoidasida</taxon>
        <taxon>Piroplasmida</taxon>
        <taxon>Theileriidae</taxon>
        <taxon>Theileria</taxon>
    </lineage>
</organism>
<dbReference type="RefSeq" id="XP_763462.1">
    <property type="nucleotide sequence ID" value="XM_758369.1"/>
</dbReference>
<proteinExistence type="predicted"/>
<accession>Q4MZS0</accession>
<protein>
    <submittedName>
        <fullName evidence="1">Uncharacterized protein</fullName>
    </submittedName>
</protein>
<keyword evidence="2" id="KW-1185">Reference proteome</keyword>
<dbReference type="FunCoup" id="Q4MZS0">
    <property type="interactions" value="34"/>
</dbReference>
<reference evidence="1 2" key="1">
    <citation type="journal article" date="2005" name="Science">
        <title>Genome sequence of Theileria parva, a bovine pathogen that transforms lymphocytes.</title>
        <authorList>
            <person name="Gardner M.J."/>
            <person name="Bishop R."/>
            <person name="Shah T."/>
            <person name="de Villiers E.P."/>
            <person name="Carlton J.M."/>
            <person name="Hall N."/>
            <person name="Ren Q."/>
            <person name="Paulsen I.T."/>
            <person name="Pain A."/>
            <person name="Berriman M."/>
            <person name="Wilson R.J.M."/>
            <person name="Sato S."/>
            <person name="Ralph S.A."/>
            <person name="Mann D.J."/>
            <person name="Xiong Z."/>
            <person name="Shallom S.J."/>
            <person name="Weidman J."/>
            <person name="Jiang L."/>
            <person name="Lynn J."/>
            <person name="Weaver B."/>
            <person name="Shoaibi A."/>
            <person name="Domingo A.R."/>
            <person name="Wasawo D."/>
            <person name="Crabtree J."/>
            <person name="Wortman J.R."/>
            <person name="Haas B."/>
            <person name="Angiuoli S.V."/>
            <person name="Creasy T.H."/>
            <person name="Lu C."/>
            <person name="Suh B."/>
            <person name="Silva J.C."/>
            <person name="Utterback T.R."/>
            <person name="Feldblyum T.V."/>
            <person name="Pertea M."/>
            <person name="Allen J."/>
            <person name="Nierman W.C."/>
            <person name="Taracha E.L.N."/>
            <person name="Salzberg S.L."/>
            <person name="White O.R."/>
            <person name="Fitzhugh H.A."/>
            <person name="Morzaria S."/>
            <person name="Venter J.C."/>
            <person name="Fraser C.M."/>
            <person name="Nene V."/>
        </authorList>
    </citation>
    <scope>NUCLEOTIDE SEQUENCE [LARGE SCALE GENOMIC DNA]</scope>
    <source>
        <strain evidence="1 2">Muguga</strain>
    </source>
</reference>
<dbReference type="Proteomes" id="UP000001949">
    <property type="component" value="Unassembled WGS sequence"/>
</dbReference>
<sequence>MPIRTTLPLRLFKISPLVSFKPGAGVVYHPTVHDAHLNETLRFEKAVKKGIRLPQTRSDCYYNGLNPDKVVSNDWQSLDLGRMPMRGGYNYAGYRLPQVNAFNEDELVRFFDLENFLQRYSLKEIWKSAKFRLRFSTIMYLSFIFPFFFVWSESVWKQRYEPLEPSIPTEDYHKHFVWHSLGHKLDHHAFVQYSEARRTHKWRNDQINPEDYIPPQYRYLQKLPKNALTH</sequence>
<dbReference type="EMBL" id="AAGK01000005">
    <property type="protein sequence ID" value="EAN31179.1"/>
    <property type="molecule type" value="Genomic_DNA"/>
</dbReference>
<dbReference type="InParanoid" id="Q4MZS0"/>
<dbReference type="KEGG" id="tpv:TP03_0442"/>
<gene>
    <name evidence="1" type="ordered locus">TP03_0442</name>
</gene>
<evidence type="ECO:0000313" key="1">
    <source>
        <dbReference type="EMBL" id="EAN31179.1"/>
    </source>
</evidence>